<dbReference type="Proteomes" id="UP000215127">
    <property type="component" value="Chromosome 1"/>
</dbReference>
<organism evidence="2 3">
    <name type="scientific">Zymoseptoria tritici (strain ST99CH_3D7)</name>
    <dbReference type="NCBI Taxonomy" id="1276538"/>
    <lineage>
        <taxon>Eukaryota</taxon>
        <taxon>Fungi</taxon>
        <taxon>Dikarya</taxon>
        <taxon>Ascomycota</taxon>
        <taxon>Pezizomycotina</taxon>
        <taxon>Dothideomycetes</taxon>
        <taxon>Dothideomycetidae</taxon>
        <taxon>Mycosphaerellales</taxon>
        <taxon>Mycosphaerellaceae</taxon>
        <taxon>Zymoseptoria</taxon>
    </lineage>
</organism>
<dbReference type="STRING" id="1276538.A0A1X7RGG9"/>
<sequence>MSHIPQQQTGEWEGGFCDGVCGGDCGTCMGSWFCACFLHGRVSSRFQAFPVEDDSMLNSSCLFWYLGACCGFQWVPQLLRRQEIRQTFGIRGSDIKDCCASFWCTPCTLAQMNMEVKKRAEKARLMAGSSDAGYKSEAGMSYAPPPQQAMGEKQESMLQSHPNNVAQGPVGA</sequence>
<dbReference type="InterPro" id="IPR006461">
    <property type="entry name" value="PLAC_motif_containing"/>
</dbReference>
<proteinExistence type="predicted"/>
<dbReference type="EMBL" id="LT853692">
    <property type="protein sequence ID" value="SMQ46524.1"/>
    <property type="molecule type" value="Genomic_DNA"/>
</dbReference>
<dbReference type="PANTHER" id="PTHR15907">
    <property type="entry name" value="DUF614 FAMILY PROTEIN-RELATED"/>
    <property type="match status" value="1"/>
</dbReference>
<reference evidence="2 3" key="1">
    <citation type="submission" date="2016-06" db="EMBL/GenBank/DDBJ databases">
        <authorList>
            <person name="Kjaerup R.B."/>
            <person name="Dalgaard T.S."/>
            <person name="Juul-Madsen H.R."/>
        </authorList>
    </citation>
    <scope>NUCLEOTIDE SEQUENCE [LARGE SCALE GENOMIC DNA]</scope>
</reference>
<name>A0A1X7RGG9_ZYMT9</name>
<feature type="region of interest" description="Disordered" evidence="1">
    <location>
        <begin position="132"/>
        <end position="172"/>
    </location>
</feature>
<evidence type="ECO:0000313" key="3">
    <source>
        <dbReference type="Proteomes" id="UP000215127"/>
    </source>
</evidence>
<accession>A0A1X7RGG9</accession>
<dbReference type="AlphaFoldDB" id="A0A1X7RGG9"/>
<dbReference type="Pfam" id="PF04749">
    <property type="entry name" value="PLAC8"/>
    <property type="match status" value="1"/>
</dbReference>
<gene>
    <name evidence="2" type="ORF">ZT3D7_G1670</name>
</gene>
<keyword evidence="3" id="KW-1185">Reference proteome</keyword>
<feature type="compositionally biased region" description="Polar residues" evidence="1">
    <location>
        <begin position="156"/>
        <end position="166"/>
    </location>
</feature>
<evidence type="ECO:0008006" key="4">
    <source>
        <dbReference type="Google" id="ProtNLM"/>
    </source>
</evidence>
<dbReference type="NCBIfam" id="TIGR01571">
    <property type="entry name" value="A_thal_Cys_rich"/>
    <property type="match status" value="1"/>
</dbReference>
<protein>
    <recommendedName>
        <fullName evidence="4">PLAC8 family protein</fullName>
    </recommendedName>
</protein>
<evidence type="ECO:0000256" key="1">
    <source>
        <dbReference type="SAM" id="MobiDB-lite"/>
    </source>
</evidence>
<evidence type="ECO:0000313" key="2">
    <source>
        <dbReference type="EMBL" id="SMQ46524.1"/>
    </source>
</evidence>